<dbReference type="InterPro" id="IPR019499">
    <property type="entry name" value="Val-tRNA_synth_tRNA-bd"/>
</dbReference>
<dbReference type="InterPro" id="IPR033705">
    <property type="entry name" value="Anticodon_Ia_Val"/>
</dbReference>
<dbReference type="Gene3D" id="3.40.50.620">
    <property type="entry name" value="HUPs"/>
    <property type="match status" value="2"/>
</dbReference>
<dbReference type="InterPro" id="IPR010978">
    <property type="entry name" value="tRNA-bd_arm"/>
</dbReference>
<keyword evidence="9 12" id="KW-0030">Aminoacyl-tRNA synthetase</keyword>
<dbReference type="SUPFAM" id="SSF50677">
    <property type="entry name" value="ValRS/IleRS/LeuRS editing domain"/>
    <property type="match status" value="1"/>
</dbReference>
<keyword evidence="3 12" id="KW-0963">Cytoplasm</keyword>
<dbReference type="FunFam" id="3.40.50.620:FF:000032">
    <property type="entry name" value="Valine--tRNA ligase"/>
    <property type="match status" value="1"/>
</dbReference>
<feature type="coiled-coil region" evidence="12">
    <location>
        <begin position="854"/>
        <end position="881"/>
    </location>
</feature>
<feature type="domain" description="Valyl-tRNA synthetase tRNA-binding arm" evidence="15">
    <location>
        <begin position="856"/>
        <end position="919"/>
    </location>
</feature>
<dbReference type="InterPro" id="IPR001412">
    <property type="entry name" value="aa-tRNA-synth_I_CS"/>
</dbReference>
<dbReference type="GO" id="GO:0005524">
    <property type="term" value="F:ATP binding"/>
    <property type="evidence" value="ECO:0007669"/>
    <property type="project" value="UniProtKB-UniRule"/>
</dbReference>
<dbReference type="GO" id="GO:0006438">
    <property type="term" value="P:valyl-tRNA aminoacylation"/>
    <property type="evidence" value="ECO:0007669"/>
    <property type="project" value="UniProtKB-UniRule"/>
</dbReference>
<feature type="binding site" evidence="12">
    <location>
        <position position="570"/>
    </location>
    <ligand>
        <name>ATP</name>
        <dbReference type="ChEBI" id="CHEBI:30616"/>
    </ligand>
</feature>
<comment type="domain">
    <text evidence="12">The C-terminal coiled-coil domain is crucial for aminoacylation activity.</text>
</comment>
<comment type="subunit">
    <text evidence="2 12">Monomer.</text>
</comment>
<comment type="caution">
    <text evidence="16">The sequence shown here is derived from an EMBL/GenBank/DDBJ whole genome shotgun (WGS) entry which is preliminary data.</text>
</comment>
<proteinExistence type="inferred from homology"/>
<evidence type="ECO:0000259" key="14">
    <source>
        <dbReference type="Pfam" id="PF08264"/>
    </source>
</evidence>
<keyword evidence="6 12" id="KW-0067">ATP-binding</keyword>
<dbReference type="PANTHER" id="PTHR11946">
    <property type="entry name" value="VALYL-TRNA SYNTHETASES"/>
    <property type="match status" value="1"/>
</dbReference>
<evidence type="ECO:0000256" key="10">
    <source>
        <dbReference type="ARBA" id="ARBA00047552"/>
    </source>
</evidence>
<comment type="catalytic activity">
    <reaction evidence="10 12">
        <text>tRNA(Val) + L-valine + ATP = L-valyl-tRNA(Val) + AMP + diphosphate</text>
        <dbReference type="Rhea" id="RHEA:10704"/>
        <dbReference type="Rhea" id="RHEA-COMP:9672"/>
        <dbReference type="Rhea" id="RHEA-COMP:9708"/>
        <dbReference type="ChEBI" id="CHEBI:30616"/>
        <dbReference type="ChEBI" id="CHEBI:33019"/>
        <dbReference type="ChEBI" id="CHEBI:57762"/>
        <dbReference type="ChEBI" id="CHEBI:78442"/>
        <dbReference type="ChEBI" id="CHEBI:78537"/>
        <dbReference type="ChEBI" id="CHEBI:456215"/>
        <dbReference type="EC" id="6.1.1.9"/>
    </reaction>
</comment>
<dbReference type="NCBIfam" id="NF004349">
    <property type="entry name" value="PRK05729.1"/>
    <property type="match status" value="1"/>
</dbReference>
<dbReference type="Pfam" id="PF10458">
    <property type="entry name" value="Val_tRNA-synt_C"/>
    <property type="match status" value="1"/>
</dbReference>
<dbReference type="SUPFAM" id="SSF52374">
    <property type="entry name" value="Nucleotidylyl transferase"/>
    <property type="match status" value="1"/>
</dbReference>
<dbReference type="SUPFAM" id="SSF46589">
    <property type="entry name" value="tRNA-binding arm"/>
    <property type="match status" value="1"/>
</dbReference>
<dbReference type="GO" id="GO:0004832">
    <property type="term" value="F:valine-tRNA ligase activity"/>
    <property type="evidence" value="ECO:0007669"/>
    <property type="project" value="UniProtKB-UniRule"/>
</dbReference>
<evidence type="ECO:0000256" key="3">
    <source>
        <dbReference type="ARBA" id="ARBA00022490"/>
    </source>
</evidence>
<dbReference type="InterPro" id="IPR002300">
    <property type="entry name" value="aa-tRNA-synth_Ia"/>
</dbReference>
<dbReference type="PANTHER" id="PTHR11946:SF93">
    <property type="entry name" value="VALINE--TRNA LIGASE, CHLOROPLASTIC_MITOCHONDRIAL 2"/>
    <property type="match status" value="1"/>
</dbReference>
<evidence type="ECO:0000256" key="6">
    <source>
        <dbReference type="ARBA" id="ARBA00022840"/>
    </source>
</evidence>
<organism evidence="16 17">
    <name type="scientific">Tectimicrobiota bacterium</name>
    <dbReference type="NCBI Taxonomy" id="2528274"/>
    <lineage>
        <taxon>Bacteria</taxon>
        <taxon>Pseudomonadati</taxon>
        <taxon>Nitrospinota/Tectimicrobiota group</taxon>
        <taxon>Candidatus Tectimicrobiota</taxon>
    </lineage>
</organism>
<comment type="subcellular location">
    <subcellularLocation>
        <location evidence="1 12">Cytoplasm</location>
    </subcellularLocation>
</comment>
<comment type="similarity">
    <text evidence="11 12">Belongs to the class-I aminoacyl-tRNA synthetase family. ValS type 1 subfamily.</text>
</comment>
<dbReference type="FunFam" id="3.40.50.620:FF:000078">
    <property type="entry name" value="Valine--tRNA ligase, mitochondrial"/>
    <property type="match status" value="1"/>
</dbReference>
<evidence type="ECO:0000256" key="4">
    <source>
        <dbReference type="ARBA" id="ARBA00022598"/>
    </source>
</evidence>
<evidence type="ECO:0000256" key="11">
    <source>
        <dbReference type="ARBA" id="ARBA00060830"/>
    </source>
</evidence>
<evidence type="ECO:0000256" key="7">
    <source>
        <dbReference type="ARBA" id="ARBA00022917"/>
    </source>
</evidence>
<dbReference type="FunFam" id="1.10.287.380:FF:000001">
    <property type="entry name" value="Valine--tRNA ligase"/>
    <property type="match status" value="1"/>
</dbReference>
<dbReference type="PRINTS" id="PR00986">
    <property type="entry name" value="TRNASYNTHVAL"/>
</dbReference>
<keyword evidence="7 12" id="KW-0648">Protein biosynthesis</keyword>
<dbReference type="InterPro" id="IPR009080">
    <property type="entry name" value="tRNAsynth_Ia_anticodon-bd"/>
</dbReference>
<dbReference type="Pfam" id="PF00133">
    <property type="entry name" value="tRNA-synt_1"/>
    <property type="match status" value="1"/>
</dbReference>
<name>A0A932LZ08_UNCTE</name>
<dbReference type="InterPro" id="IPR013155">
    <property type="entry name" value="M/V/L/I-tRNA-synth_anticd-bd"/>
</dbReference>
<dbReference type="CDD" id="cd00817">
    <property type="entry name" value="ValRS_core"/>
    <property type="match status" value="1"/>
</dbReference>
<evidence type="ECO:0000256" key="5">
    <source>
        <dbReference type="ARBA" id="ARBA00022741"/>
    </source>
</evidence>
<evidence type="ECO:0000259" key="13">
    <source>
        <dbReference type="Pfam" id="PF00133"/>
    </source>
</evidence>
<dbReference type="Proteomes" id="UP000741360">
    <property type="component" value="Unassembled WGS sequence"/>
</dbReference>
<evidence type="ECO:0000256" key="8">
    <source>
        <dbReference type="ARBA" id="ARBA00023054"/>
    </source>
</evidence>
<dbReference type="Pfam" id="PF08264">
    <property type="entry name" value="Anticodon_1"/>
    <property type="match status" value="1"/>
</dbReference>
<dbReference type="FunFam" id="1.10.730.10:FF:000014">
    <property type="entry name" value="Valine--tRNA ligase"/>
    <property type="match status" value="1"/>
</dbReference>
<gene>
    <name evidence="12" type="primary">valS</name>
    <name evidence="16" type="ORF">HYY65_02420</name>
</gene>
<evidence type="ECO:0000259" key="15">
    <source>
        <dbReference type="Pfam" id="PF10458"/>
    </source>
</evidence>
<dbReference type="InterPro" id="IPR002303">
    <property type="entry name" value="Valyl-tRNA_ligase"/>
</dbReference>
<dbReference type="EC" id="6.1.1.9" evidence="12"/>
<feature type="short sequence motif" description="'HIGH' region" evidence="12">
    <location>
        <begin position="47"/>
        <end position="57"/>
    </location>
</feature>
<dbReference type="InterPro" id="IPR014729">
    <property type="entry name" value="Rossmann-like_a/b/a_fold"/>
</dbReference>
<keyword evidence="5 12" id="KW-0547">Nucleotide-binding</keyword>
<dbReference type="GO" id="GO:0002161">
    <property type="term" value="F:aminoacyl-tRNA deacylase activity"/>
    <property type="evidence" value="ECO:0007669"/>
    <property type="project" value="InterPro"/>
</dbReference>
<protein>
    <recommendedName>
        <fullName evidence="12">Valine--tRNA ligase</fullName>
        <ecNumber evidence="12">6.1.1.9</ecNumber>
    </recommendedName>
    <alternativeName>
        <fullName evidence="12">Valyl-tRNA synthetase</fullName>
        <shortName evidence="12">ValRS</shortName>
    </alternativeName>
</protein>
<keyword evidence="4 12" id="KW-0436">Ligase</keyword>
<evidence type="ECO:0000256" key="9">
    <source>
        <dbReference type="ARBA" id="ARBA00023146"/>
    </source>
</evidence>
<dbReference type="SUPFAM" id="SSF47323">
    <property type="entry name" value="Anticodon-binding domain of a subclass of class I aminoacyl-tRNA synthetases"/>
    <property type="match status" value="1"/>
</dbReference>
<evidence type="ECO:0000256" key="12">
    <source>
        <dbReference type="HAMAP-Rule" id="MF_02004"/>
    </source>
</evidence>
<dbReference type="HAMAP" id="MF_02004">
    <property type="entry name" value="Val_tRNA_synth_type1"/>
    <property type="match status" value="1"/>
</dbReference>
<dbReference type="PROSITE" id="PS00178">
    <property type="entry name" value="AA_TRNA_LIGASE_I"/>
    <property type="match status" value="1"/>
</dbReference>
<feature type="domain" description="Aminoacyl-tRNA synthetase class Ia" evidence="13">
    <location>
        <begin position="19"/>
        <end position="606"/>
    </location>
</feature>
<evidence type="ECO:0000313" key="17">
    <source>
        <dbReference type="Proteomes" id="UP000741360"/>
    </source>
</evidence>
<dbReference type="GO" id="GO:0005829">
    <property type="term" value="C:cytosol"/>
    <property type="evidence" value="ECO:0007669"/>
    <property type="project" value="TreeGrafter"/>
</dbReference>
<accession>A0A932LZ08</accession>
<evidence type="ECO:0000313" key="16">
    <source>
        <dbReference type="EMBL" id="MBI3013928.1"/>
    </source>
</evidence>
<dbReference type="Gene3D" id="1.10.730.10">
    <property type="entry name" value="Isoleucyl-tRNA Synthetase, Domain 1"/>
    <property type="match status" value="1"/>
</dbReference>
<evidence type="ECO:0000256" key="2">
    <source>
        <dbReference type="ARBA" id="ARBA00011245"/>
    </source>
</evidence>
<dbReference type="Gene3D" id="3.90.740.10">
    <property type="entry name" value="Valyl/Leucyl/Isoleucyl-tRNA synthetase, editing domain"/>
    <property type="match status" value="1"/>
</dbReference>
<feature type="domain" description="Methionyl/Valyl/Leucyl/Isoleucyl-tRNA synthetase anticodon-binding" evidence="14">
    <location>
        <begin position="651"/>
        <end position="796"/>
    </location>
</feature>
<dbReference type="EMBL" id="JACPSX010000041">
    <property type="protein sequence ID" value="MBI3013928.1"/>
    <property type="molecule type" value="Genomic_DNA"/>
</dbReference>
<dbReference type="InterPro" id="IPR037118">
    <property type="entry name" value="Val-tRNA_synth_C_sf"/>
</dbReference>
<reference evidence="16" key="1">
    <citation type="submission" date="2020-07" db="EMBL/GenBank/DDBJ databases">
        <title>Huge and variable diversity of episymbiotic CPR bacteria and DPANN archaea in groundwater ecosystems.</title>
        <authorList>
            <person name="He C.Y."/>
            <person name="Keren R."/>
            <person name="Whittaker M."/>
            <person name="Farag I.F."/>
            <person name="Doudna J."/>
            <person name="Cate J.H.D."/>
            <person name="Banfield J.F."/>
        </authorList>
    </citation>
    <scope>NUCLEOTIDE SEQUENCE</scope>
    <source>
        <strain evidence="16">NC_groundwater_717_Ag_S-0.2um_59_8</strain>
    </source>
</reference>
<dbReference type="CDD" id="cd07962">
    <property type="entry name" value="Anticodon_Ia_Val"/>
    <property type="match status" value="1"/>
</dbReference>
<dbReference type="Gene3D" id="2.170.220.10">
    <property type="match status" value="1"/>
</dbReference>
<feature type="short sequence motif" description="'KMSKS' region" evidence="12">
    <location>
        <begin position="567"/>
        <end position="571"/>
    </location>
</feature>
<sequence length="926" mass="105460">MGSGTPSKQYDPGPVEERWREYWNQLDLFHAGQDLSKPPFCIVIPPPNVTGSLHIGHALNNTLQDILVRWKRMDGYDALWMPGTDHAGIATQNVIERQLHSEGLSRESLGREQFVVRIWKWKQEVGGTIIRQLKRLGASCDWKRERFTMDEGLSRAVLEVFVRLHEDGLLYRAERQVNWCPRCETALSDIEVVHEEREGKLWHILYPFADDSAGGLIVATTRPETMLADTAVAVNPEDERYVGAVGKTVILPLVGRRIPVIADSYVSREFGTGALKVTPGHDPNDYEIGRRHGLPIINALDSKGNLSQKFLVDDAGKPLDSPAARYVGLDRYEARRQIVEDLREEGLLVKEEAYRHAVGHCYRCQTPIEPFLTPQWFVRMSPLAGPAIQVVEEGQVQIIPETWKNTYFEWMRNIRDWCISRQIWWGHRIPAWYCLSCNKDRLVRTYSAATSEGRGSEHITFLPDAVPIVARQAPQTCPRCGSSQIEQDPDVLDTWFSSALWPFSTLGWPEPTADLKRYYPTDVLVTSFDILFFWVARMIMMGLKFMGDIPFRQVYIHALVRDAEGQKMSKSRGNVIDPLEVMERTGTDAFRFTLAAFAAQGRDILLSEERIEGYRHFCNKLWNASRFTLMNLDGEAAAGAPPSREEMDLAERWILSRLSAVVENTRQSLDSYKFNEAAGQLYQFVWHEFCDWYLEMAKPRLAQSSPERQTSRQILQEVLDAALRLLHPFMPFITEEIWSHMPGSRQSIATAPYPKASEWVRDPEAESKMNLIMEAVGGVRTIRGEIGMPTGKRVSALIRAKDPEAVQILEAHQRSIALLAGLEKLETGVSVQRPRGAATAVLPDMEVYVPLLGLIDFQEEKQRLEKEIRKVQADLEFIARKLANPNFPDRAPADIVQKEKEAQQALLDKRGRLEQALHRVMENLED</sequence>
<comment type="function">
    <text evidence="12">Catalyzes the attachment of valine to tRNA(Val). As ValRS can inadvertently accommodate and process structurally similar amino acids such as threonine, to avoid such errors, it has a 'posttransfer' editing activity that hydrolyzes mischarged Thr-tRNA(Val) in a tRNA-dependent manner.</text>
</comment>
<dbReference type="AlphaFoldDB" id="A0A932LZ08"/>
<comment type="domain">
    <text evidence="12">ValRS has two distinct active sites: one for aminoacylation and one for editing. The misactivated threonine is translocated from the active site to the editing site.</text>
</comment>
<dbReference type="InterPro" id="IPR009008">
    <property type="entry name" value="Val/Leu/Ile-tRNA-synth_edit"/>
</dbReference>
<evidence type="ECO:0000256" key="1">
    <source>
        <dbReference type="ARBA" id="ARBA00004496"/>
    </source>
</evidence>
<dbReference type="NCBIfam" id="TIGR00422">
    <property type="entry name" value="valS"/>
    <property type="match status" value="1"/>
</dbReference>
<dbReference type="Gene3D" id="1.10.287.380">
    <property type="entry name" value="Valyl-tRNA synthetase, C-terminal domain"/>
    <property type="match status" value="1"/>
</dbReference>
<keyword evidence="8 12" id="KW-0175">Coiled coil</keyword>